<name>A0A346ACN3_AERHY</name>
<proteinExistence type="predicted"/>
<accession>A0A346ACN3</accession>
<reference evidence="1" key="1">
    <citation type="submission" date="2018-06" db="EMBL/GenBank/DDBJ databases">
        <title>Genetic diversity of the Aeromonas Hydrophila O antigens and development of a suspension array for serotype detection.</title>
        <authorList>
            <person name="Cao H."/>
            <person name="Liu B."/>
        </authorList>
    </citation>
    <scope>NUCLEOTIDE SEQUENCE</scope>
    <source>
        <strain evidence="1">G5380</strain>
    </source>
</reference>
<dbReference type="EMBL" id="MH449680">
    <property type="protein sequence ID" value="AXL04995.1"/>
    <property type="molecule type" value="Genomic_DNA"/>
</dbReference>
<evidence type="ECO:0000313" key="1">
    <source>
        <dbReference type="EMBL" id="AXL04995.1"/>
    </source>
</evidence>
<keyword evidence="1" id="KW-0808">Transferase</keyword>
<sequence>MLKRLDLVIINRSFWPVYPVIGEALMRFAEQQSLSKNVGVILQDHAGIKAYLTREKRGLGVNFYPCHALSVSGSSILRRVADAVYFMLWVFSILLLKRPKKVYVSTDPPVLVPFIVMIYCKLFRAQFVYHLQDIHPEAANVVMPVQPMLFRLLKSMDSLTMRSADSLITITDQMAEQIKERSSTRVPIKTLVNPSVSFEHVIVPDVKKVGFTFCGNAGRLQRIPLIIQAIDQYCQAGGTLPFVFAGAGVYAGELEKLAEKHVNVTYKGLVSASEAAQLSADYEWALLPIEDDVTKFAFPSKSSSYILAGAKIIAVCGCNTSVAKWVTTNAIGVVVEPCVDSLRQFFFAIEHDEYSNVQLNMDRDILKARLGFDVFVNDLTELVVGDRGLEHG</sequence>
<dbReference type="Gene3D" id="3.40.50.2000">
    <property type="entry name" value="Glycogen Phosphorylase B"/>
    <property type="match status" value="1"/>
</dbReference>
<dbReference type="AlphaFoldDB" id="A0A346ACN3"/>
<dbReference type="SUPFAM" id="SSF53756">
    <property type="entry name" value="UDP-Glycosyltransferase/glycogen phosphorylase"/>
    <property type="match status" value="1"/>
</dbReference>
<organism evidence="1">
    <name type="scientific">Aeromonas hydrophila</name>
    <dbReference type="NCBI Taxonomy" id="644"/>
    <lineage>
        <taxon>Bacteria</taxon>
        <taxon>Pseudomonadati</taxon>
        <taxon>Pseudomonadota</taxon>
        <taxon>Gammaproteobacteria</taxon>
        <taxon>Aeromonadales</taxon>
        <taxon>Aeromonadaceae</taxon>
        <taxon>Aeromonas</taxon>
    </lineage>
</organism>
<protein>
    <submittedName>
        <fullName evidence="1">Glycosyltransferase</fullName>
    </submittedName>
</protein>
<dbReference type="GO" id="GO:0016740">
    <property type="term" value="F:transferase activity"/>
    <property type="evidence" value="ECO:0007669"/>
    <property type="project" value="UniProtKB-KW"/>
</dbReference>
<gene>
    <name evidence="1" type="primary">gt3</name>
</gene>